<comment type="caution">
    <text evidence="9">The sequence shown here is derived from an EMBL/GenBank/DDBJ whole genome shotgun (WGS) entry which is preliminary data.</text>
</comment>
<feature type="domain" description="Gamma-butyrobetaine hydroxylase-like N-terminal" evidence="8">
    <location>
        <begin position="54"/>
        <end position="113"/>
    </location>
</feature>
<dbReference type="GO" id="GO:0005739">
    <property type="term" value="C:mitochondrion"/>
    <property type="evidence" value="ECO:0007669"/>
    <property type="project" value="TreeGrafter"/>
</dbReference>
<comment type="similarity">
    <text evidence="2">Belongs to the gamma-BBH/TMLD family.</text>
</comment>
<keyword evidence="4" id="KW-0223">Dioxygenase</keyword>
<dbReference type="GO" id="GO:0046872">
    <property type="term" value="F:metal ion binding"/>
    <property type="evidence" value="ECO:0007669"/>
    <property type="project" value="UniProtKB-KW"/>
</dbReference>
<evidence type="ECO:0000259" key="8">
    <source>
        <dbReference type="Pfam" id="PF06155"/>
    </source>
</evidence>
<dbReference type="InterPro" id="IPR010376">
    <property type="entry name" value="GBBH-like_N"/>
</dbReference>
<dbReference type="SUPFAM" id="SSF51197">
    <property type="entry name" value="Clavaminate synthase-like"/>
    <property type="match status" value="1"/>
</dbReference>
<dbReference type="GO" id="GO:0016706">
    <property type="term" value="F:2-oxoglutarate-dependent dioxygenase activity"/>
    <property type="evidence" value="ECO:0007669"/>
    <property type="project" value="UniProtKB-ARBA"/>
</dbReference>
<feature type="domain" description="TauD/TfdA-like" evidence="7">
    <location>
        <begin position="152"/>
        <end position="409"/>
    </location>
</feature>
<dbReference type="Gene3D" id="3.30.2020.30">
    <property type="match status" value="1"/>
</dbReference>
<dbReference type="InterPro" id="IPR050411">
    <property type="entry name" value="AlphaKG_dependent_hydroxylases"/>
</dbReference>
<comment type="cofactor">
    <cofactor evidence="1">
        <name>Fe(2+)</name>
        <dbReference type="ChEBI" id="CHEBI:29033"/>
    </cofactor>
</comment>
<keyword evidence="10" id="KW-1185">Reference proteome</keyword>
<dbReference type="EMBL" id="WHVB01000013">
    <property type="protein sequence ID" value="KAF8477785.1"/>
    <property type="molecule type" value="Genomic_DNA"/>
</dbReference>
<evidence type="ECO:0000313" key="10">
    <source>
        <dbReference type="Proteomes" id="UP000759537"/>
    </source>
</evidence>
<evidence type="ECO:0000256" key="5">
    <source>
        <dbReference type="ARBA" id="ARBA00023002"/>
    </source>
</evidence>
<dbReference type="PANTHER" id="PTHR10696">
    <property type="entry name" value="GAMMA-BUTYROBETAINE HYDROXYLASE-RELATED"/>
    <property type="match status" value="1"/>
</dbReference>
<reference evidence="9" key="2">
    <citation type="journal article" date="2020" name="Nat. Commun.">
        <title>Large-scale genome sequencing of mycorrhizal fungi provides insights into the early evolution of symbiotic traits.</title>
        <authorList>
            <person name="Miyauchi S."/>
            <person name="Kiss E."/>
            <person name="Kuo A."/>
            <person name="Drula E."/>
            <person name="Kohler A."/>
            <person name="Sanchez-Garcia M."/>
            <person name="Morin E."/>
            <person name="Andreopoulos B."/>
            <person name="Barry K.W."/>
            <person name="Bonito G."/>
            <person name="Buee M."/>
            <person name="Carver A."/>
            <person name="Chen C."/>
            <person name="Cichocki N."/>
            <person name="Clum A."/>
            <person name="Culley D."/>
            <person name="Crous P.W."/>
            <person name="Fauchery L."/>
            <person name="Girlanda M."/>
            <person name="Hayes R.D."/>
            <person name="Keri Z."/>
            <person name="LaButti K."/>
            <person name="Lipzen A."/>
            <person name="Lombard V."/>
            <person name="Magnuson J."/>
            <person name="Maillard F."/>
            <person name="Murat C."/>
            <person name="Nolan M."/>
            <person name="Ohm R.A."/>
            <person name="Pangilinan J."/>
            <person name="Pereira M.F."/>
            <person name="Perotto S."/>
            <person name="Peter M."/>
            <person name="Pfister S."/>
            <person name="Riley R."/>
            <person name="Sitrit Y."/>
            <person name="Stielow J.B."/>
            <person name="Szollosi G."/>
            <person name="Zifcakova L."/>
            <person name="Stursova M."/>
            <person name="Spatafora J.W."/>
            <person name="Tedersoo L."/>
            <person name="Vaario L.M."/>
            <person name="Yamada A."/>
            <person name="Yan M."/>
            <person name="Wang P."/>
            <person name="Xu J."/>
            <person name="Bruns T."/>
            <person name="Baldrian P."/>
            <person name="Vilgalys R."/>
            <person name="Dunand C."/>
            <person name="Henrissat B."/>
            <person name="Grigoriev I.V."/>
            <person name="Hibbett D."/>
            <person name="Nagy L.G."/>
            <person name="Martin F.M."/>
        </authorList>
    </citation>
    <scope>NUCLEOTIDE SEQUENCE</scope>
    <source>
        <strain evidence="9">Prilba</strain>
    </source>
</reference>
<dbReference type="InterPro" id="IPR003819">
    <property type="entry name" value="TauD/TfdA-like"/>
</dbReference>
<evidence type="ECO:0000259" key="7">
    <source>
        <dbReference type="Pfam" id="PF02668"/>
    </source>
</evidence>
<accession>A0A9P5T760</accession>
<keyword evidence="6" id="KW-0408">Iron</keyword>
<dbReference type="AlphaFoldDB" id="A0A9P5T760"/>
<evidence type="ECO:0000256" key="1">
    <source>
        <dbReference type="ARBA" id="ARBA00001954"/>
    </source>
</evidence>
<evidence type="ECO:0000256" key="3">
    <source>
        <dbReference type="ARBA" id="ARBA00022723"/>
    </source>
</evidence>
<protein>
    <recommendedName>
        <fullName evidence="11">Gamma-butyrobetaine dioxygenase</fullName>
    </recommendedName>
</protein>
<reference evidence="9" key="1">
    <citation type="submission" date="2019-10" db="EMBL/GenBank/DDBJ databases">
        <authorList>
            <consortium name="DOE Joint Genome Institute"/>
            <person name="Kuo A."/>
            <person name="Miyauchi S."/>
            <person name="Kiss E."/>
            <person name="Drula E."/>
            <person name="Kohler A."/>
            <person name="Sanchez-Garcia M."/>
            <person name="Andreopoulos B."/>
            <person name="Barry K.W."/>
            <person name="Bonito G."/>
            <person name="Buee M."/>
            <person name="Carver A."/>
            <person name="Chen C."/>
            <person name="Cichocki N."/>
            <person name="Clum A."/>
            <person name="Culley D."/>
            <person name="Crous P.W."/>
            <person name="Fauchery L."/>
            <person name="Girlanda M."/>
            <person name="Hayes R."/>
            <person name="Keri Z."/>
            <person name="LaButti K."/>
            <person name="Lipzen A."/>
            <person name="Lombard V."/>
            <person name="Magnuson J."/>
            <person name="Maillard F."/>
            <person name="Morin E."/>
            <person name="Murat C."/>
            <person name="Nolan M."/>
            <person name="Ohm R."/>
            <person name="Pangilinan J."/>
            <person name="Pereira M."/>
            <person name="Perotto S."/>
            <person name="Peter M."/>
            <person name="Riley R."/>
            <person name="Sitrit Y."/>
            <person name="Stielow B."/>
            <person name="Szollosi G."/>
            <person name="Zifcakova L."/>
            <person name="Stursova M."/>
            <person name="Spatafora J.W."/>
            <person name="Tedersoo L."/>
            <person name="Vaario L.-M."/>
            <person name="Yamada A."/>
            <person name="Yan M."/>
            <person name="Wang P."/>
            <person name="Xu J."/>
            <person name="Bruns T."/>
            <person name="Baldrian P."/>
            <person name="Vilgalys R."/>
            <person name="Henrissat B."/>
            <person name="Grigoriev I.V."/>
            <person name="Hibbett D."/>
            <person name="Nagy L.G."/>
            <person name="Martin F.M."/>
        </authorList>
    </citation>
    <scope>NUCLEOTIDE SEQUENCE</scope>
    <source>
        <strain evidence="9">Prilba</strain>
    </source>
</reference>
<dbReference type="Gene3D" id="3.60.130.10">
    <property type="entry name" value="Clavaminate synthase-like"/>
    <property type="match status" value="1"/>
</dbReference>
<keyword evidence="5" id="KW-0560">Oxidoreductase</keyword>
<dbReference type="OrthoDB" id="406634at2759"/>
<dbReference type="InterPro" id="IPR038492">
    <property type="entry name" value="GBBH-like_N_sf"/>
</dbReference>
<proteinExistence type="inferred from homology"/>
<organism evidence="9 10">
    <name type="scientific">Russula ochroleuca</name>
    <dbReference type="NCBI Taxonomy" id="152965"/>
    <lineage>
        <taxon>Eukaryota</taxon>
        <taxon>Fungi</taxon>
        <taxon>Dikarya</taxon>
        <taxon>Basidiomycota</taxon>
        <taxon>Agaricomycotina</taxon>
        <taxon>Agaricomycetes</taxon>
        <taxon>Russulales</taxon>
        <taxon>Russulaceae</taxon>
        <taxon>Russula</taxon>
    </lineage>
</organism>
<evidence type="ECO:0008006" key="11">
    <source>
        <dbReference type="Google" id="ProtNLM"/>
    </source>
</evidence>
<evidence type="ECO:0000256" key="6">
    <source>
        <dbReference type="ARBA" id="ARBA00023004"/>
    </source>
</evidence>
<dbReference type="Pfam" id="PF06155">
    <property type="entry name" value="GBBH-like_N"/>
    <property type="match status" value="1"/>
</dbReference>
<evidence type="ECO:0000256" key="2">
    <source>
        <dbReference type="ARBA" id="ARBA00008654"/>
    </source>
</evidence>
<keyword evidence="3" id="KW-0479">Metal-binding</keyword>
<name>A0A9P5T760_9AGAM</name>
<dbReference type="InterPro" id="IPR042098">
    <property type="entry name" value="TauD-like_sf"/>
</dbReference>
<dbReference type="Proteomes" id="UP000759537">
    <property type="component" value="Unassembled WGS sequence"/>
</dbReference>
<sequence>MITLSRMFFLRSHSSLLRRGLAWHRYAHRASSPSISTAAGSAIPEGLEVPSLNTTYAYRWLRDACTCPACVHPSTQQKLHRTSDIPASIAPENVEMSDDGVHISWAGADRHHSFIPRAILAAHASPTALHSFHNDVPVALWPTASALLTASGTDLEVPYEELATPRGLLRAITQLQRTGILFLRDVPMTDTTDEGCEVRKMAARFAEVRDTFYGDVWNVKTVNEIRNIAYTNFFLGLHMDLQYFESPPRYQILHCIRNRVHGGTSLFVDSFAAAETLRSTHPEDFRRLVTTPVPFHYINDARHLHYSRPTITLGPAGGNGGAEAQVTSVSYSPPFQAPLPRDTPHEFYDALARFAKLVEAPAAIYAHRLEEGQAVIFDNRRTLHARTAFEGRTSGNADGGPNRWLKGCYFEGDIMASHGRVLREKAARGEI</sequence>
<dbReference type="PANTHER" id="PTHR10696:SF25">
    <property type="entry name" value="OXIDOREDUCTASE AIM17-RELATED"/>
    <property type="match status" value="1"/>
</dbReference>
<dbReference type="Pfam" id="PF02668">
    <property type="entry name" value="TauD"/>
    <property type="match status" value="1"/>
</dbReference>
<evidence type="ECO:0000256" key="4">
    <source>
        <dbReference type="ARBA" id="ARBA00022964"/>
    </source>
</evidence>
<gene>
    <name evidence="9" type="ORF">DFH94DRAFT_672041</name>
</gene>
<evidence type="ECO:0000313" key="9">
    <source>
        <dbReference type="EMBL" id="KAF8477785.1"/>
    </source>
</evidence>
<dbReference type="GO" id="GO:0045329">
    <property type="term" value="P:carnitine biosynthetic process"/>
    <property type="evidence" value="ECO:0007669"/>
    <property type="project" value="TreeGrafter"/>
</dbReference>
<dbReference type="CDD" id="cd00250">
    <property type="entry name" value="CAS_like"/>
    <property type="match status" value="1"/>
</dbReference>